<evidence type="ECO:0000256" key="2">
    <source>
        <dbReference type="ARBA" id="ARBA00022448"/>
    </source>
</evidence>
<dbReference type="Pfam" id="PF01547">
    <property type="entry name" value="SBP_bac_1"/>
    <property type="match status" value="1"/>
</dbReference>
<dbReference type="PANTHER" id="PTHR30061">
    <property type="entry name" value="MALTOSE-BINDING PERIPLASMIC PROTEIN"/>
    <property type="match status" value="1"/>
</dbReference>
<organism evidence="5 6">
    <name type="scientific">Tumebacillus amylolyticus</name>
    <dbReference type="NCBI Taxonomy" id="2801339"/>
    <lineage>
        <taxon>Bacteria</taxon>
        <taxon>Bacillati</taxon>
        <taxon>Bacillota</taxon>
        <taxon>Bacilli</taxon>
        <taxon>Bacillales</taxon>
        <taxon>Alicyclobacillaceae</taxon>
        <taxon>Tumebacillus</taxon>
    </lineage>
</organism>
<feature type="signal peptide" evidence="4">
    <location>
        <begin position="1"/>
        <end position="18"/>
    </location>
</feature>
<dbReference type="Gene3D" id="3.40.190.10">
    <property type="entry name" value="Periplasmic binding protein-like II"/>
    <property type="match status" value="1"/>
</dbReference>
<evidence type="ECO:0000256" key="3">
    <source>
        <dbReference type="ARBA" id="ARBA00022729"/>
    </source>
</evidence>
<dbReference type="PANTHER" id="PTHR30061:SF50">
    <property type="entry name" value="MALTOSE_MALTODEXTRIN-BINDING PERIPLASMIC PROTEIN"/>
    <property type="match status" value="1"/>
</dbReference>
<reference evidence="5 6" key="1">
    <citation type="submission" date="2021-01" db="EMBL/GenBank/DDBJ databases">
        <title>Tumebacillus sp. strain ITR2 16S ribosomal RNA gene Genome sequencing and assembly.</title>
        <authorList>
            <person name="Kang M."/>
        </authorList>
    </citation>
    <scope>NUCLEOTIDE SEQUENCE [LARGE SCALE GENOMIC DNA]</scope>
    <source>
        <strain evidence="5 6">ITR2</strain>
    </source>
</reference>
<keyword evidence="3 4" id="KW-0732">Signal</keyword>
<comment type="similarity">
    <text evidence="1">Belongs to the bacterial solute-binding protein 1 family.</text>
</comment>
<protein>
    <submittedName>
        <fullName evidence="5">ABC transporter substrate-binding protein</fullName>
    </submittedName>
</protein>
<evidence type="ECO:0000313" key="5">
    <source>
        <dbReference type="EMBL" id="MBL0385390.1"/>
    </source>
</evidence>
<dbReference type="PROSITE" id="PS51257">
    <property type="entry name" value="PROKAR_LIPOPROTEIN"/>
    <property type="match status" value="1"/>
</dbReference>
<dbReference type="EMBL" id="JAEQNB010000001">
    <property type="protein sequence ID" value="MBL0385390.1"/>
    <property type="molecule type" value="Genomic_DNA"/>
</dbReference>
<sequence length="416" mass="44969">MKKKNVITGILATTLAMTALVGCSSSTSDTSDKGSTSGDKFTLRVGGWSSSPQEQAMLDKQIAGFKEKHPNIDVKFEPVVGDYLQKLQPMIASKTEPDIFYLDANVAPDFMDKGVIEPIDDLVKKHNVNLSDYEDAAVQAFQWNGKTYGLPKDYNTLALFYNKEMFDKAGITAPPKTWDELKTDAAKLTKDGVTGFSISAELPRYQPFLVQAGGSVYTDGKPTLNNPANTTALDFIYKDMMGKDKIAAYPKTLGVDWSGDAFATNKAAMVVEGSWLIPHMAQKAPNTKYGIAELPVKEGGKPSNMIFTVAYALSKNSKHKDDAMDLMAYLTGTEGQKVTVEGGLALPTIKAMGKEYSTKYPEREAFVKGASYAQPFQYGVIGSKLTDAANKAAEAIVLGAQPDGKAALEEAQGKLK</sequence>
<name>A0ABS1J539_9BACL</name>
<dbReference type="CDD" id="cd14748">
    <property type="entry name" value="PBP2_UgpB"/>
    <property type="match status" value="1"/>
</dbReference>
<evidence type="ECO:0000256" key="1">
    <source>
        <dbReference type="ARBA" id="ARBA00008520"/>
    </source>
</evidence>
<evidence type="ECO:0000313" key="6">
    <source>
        <dbReference type="Proteomes" id="UP000602284"/>
    </source>
</evidence>
<comment type="caution">
    <text evidence="5">The sequence shown here is derived from an EMBL/GenBank/DDBJ whole genome shotgun (WGS) entry which is preliminary data.</text>
</comment>
<feature type="chain" id="PRO_5046502199" evidence="4">
    <location>
        <begin position="19"/>
        <end position="416"/>
    </location>
</feature>
<dbReference type="Proteomes" id="UP000602284">
    <property type="component" value="Unassembled WGS sequence"/>
</dbReference>
<accession>A0ABS1J539</accession>
<dbReference type="RefSeq" id="WP_201630654.1">
    <property type="nucleotide sequence ID" value="NZ_JAEQNB010000001.1"/>
</dbReference>
<evidence type="ECO:0000256" key="4">
    <source>
        <dbReference type="SAM" id="SignalP"/>
    </source>
</evidence>
<keyword evidence="6" id="KW-1185">Reference proteome</keyword>
<dbReference type="InterPro" id="IPR006059">
    <property type="entry name" value="SBP"/>
</dbReference>
<proteinExistence type="inferred from homology"/>
<dbReference type="SUPFAM" id="SSF53850">
    <property type="entry name" value="Periplasmic binding protein-like II"/>
    <property type="match status" value="1"/>
</dbReference>
<gene>
    <name evidence="5" type="ORF">JJB07_01910</name>
</gene>
<keyword evidence="2" id="KW-0813">Transport</keyword>